<reference evidence="1 2" key="1">
    <citation type="journal article" date="2018" name="Front. Plant Sci.">
        <title>Red Clover (Trifolium pratense) and Zigzag Clover (T. medium) - A Picture of Genomic Similarities and Differences.</title>
        <authorList>
            <person name="Dluhosova J."/>
            <person name="Istvanek J."/>
            <person name="Nedelnik J."/>
            <person name="Repkova J."/>
        </authorList>
    </citation>
    <scope>NUCLEOTIDE SEQUENCE [LARGE SCALE GENOMIC DNA]</scope>
    <source>
        <strain evidence="2">cv. 10/8</strain>
        <tissue evidence="1">Leaf</tissue>
    </source>
</reference>
<keyword evidence="2" id="KW-1185">Reference proteome</keyword>
<dbReference type="AlphaFoldDB" id="A0A392RY25"/>
<evidence type="ECO:0000313" key="2">
    <source>
        <dbReference type="Proteomes" id="UP000265520"/>
    </source>
</evidence>
<dbReference type="EMBL" id="LXQA010293276">
    <property type="protein sequence ID" value="MCI41523.1"/>
    <property type="molecule type" value="Genomic_DNA"/>
</dbReference>
<protein>
    <submittedName>
        <fullName evidence="1">Uncharacterized protein</fullName>
    </submittedName>
</protein>
<proteinExistence type="predicted"/>
<feature type="non-terminal residue" evidence="1">
    <location>
        <position position="55"/>
    </location>
</feature>
<sequence>MGGLGAGVGAEILSGGFDDGGGAKVSGLAGGDGAGSFNDSCSALCSSGCNSSSSS</sequence>
<accession>A0A392RY25</accession>
<evidence type="ECO:0000313" key="1">
    <source>
        <dbReference type="EMBL" id="MCI41523.1"/>
    </source>
</evidence>
<organism evidence="1 2">
    <name type="scientific">Trifolium medium</name>
    <dbReference type="NCBI Taxonomy" id="97028"/>
    <lineage>
        <taxon>Eukaryota</taxon>
        <taxon>Viridiplantae</taxon>
        <taxon>Streptophyta</taxon>
        <taxon>Embryophyta</taxon>
        <taxon>Tracheophyta</taxon>
        <taxon>Spermatophyta</taxon>
        <taxon>Magnoliopsida</taxon>
        <taxon>eudicotyledons</taxon>
        <taxon>Gunneridae</taxon>
        <taxon>Pentapetalae</taxon>
        <taxon>rosids</taxon>
        <taxon>fabids</taxon>
        <taxon>Fabales</taxon>
        <taxon>Fabaceae</taxon>
        <taxon>Papilionoideae</taxon>
        <taxon>50 kb inversion clade</taxon>
        <taxon>NPAAA clade</taxon>
        <taxon>Hologalegina</taxon>
        <taxon>IRL clade</taxon>
        <taxon>Trifolieae</taxon>
        <taxon>Trifolium</taxon>
    </lineage>
</organism>
<dbReference type="Proteomes" id="UP000265520">
    <property type="component" value="Unassembled WGS sequence"/>
</dbReference>
<name>A0A392RY25_9FABA</name>
<comment type="caution">
    <text evidence="1">The sequence shown here is derived from an EMBL/GenBank/DDBJ whole genome shotgun (WGS) entry which is preliminary data.</text>
</comment>